<keyword evidence="9" id="KW-0862">Zinc</keyword>
<feature type="compositionally biased region" description="Low complexity" evidence="11">
    <location>
        <begin position="2081"/>
        <end position="2090"/>
    </location>
</feature>
<dbReference type="PROSITE" id="PS51050">
    <property type="entry name" value="ZF_CW"/>
    <property type="match status" value="1"/>
</dbReference>
<dbReference type="Pfam" id="PF00856">
    <property type="entry name" value="SET"/>
    <property type="match status" value="1"/>
</dbReference>
<accession>A0ABR0QNF3</accession>
<dbReference type="InterPro" id="IPR046341">
    <property type="entry name" value="SET_dom_sf"/>
</dbReference>
<feature type="compositionally biased region" description="Basic residues" evidence="11">
    <location>
        <begin position="831"/>
        <end position="849"/>
    </location>
</feature>
<comment type="caution">
    <text evidence="16">The sequence shown here is derived from an EMBL/GenBank/DDBJ whole genome shotgun (WGS) entry which is preliminary data.</text>
</comment>
<keyword evidence="5" id="KW-0808">Transferase</keyword>
<feature type="region of interest" description="Disordered" evidence="11">
    <location>
        <begin position="1694"/>
        <end position="1716"/>
    </location>
</feature>
<feature type="region of interest" description="Disordered" evidence="11">
    <location>
        <begin position="904"/>
        <end position="940"/>
    </location>
</feature>
<evidence type="ECO:0000256" key="4">
    <source>
        <dbReference type="ARBA" id="ARBA00022603"/>
    </source>
</evidence>
<feature type="region of interest" description="Disordered" evidence="11">
    <location>
        <begin position="1196"/>
        <end position="1297"/>
    </location>
</feature>
<feature type="compositionally biased region" description="Polar residues" evidence="11">
    <location>
        <begin position="2270"/>
        <end position="2282"/>
    </location>
</feature>
<dbReference type="InterPro" id="IPR001214">
    <property type="entry name" value="SET_dom"/>
</dbReference>
<keyword evidence="17" id="KW-1185">Reference proteome</keyword>
<feature type="compositionally biased region" description="Basic and acidic residues" evidence="11">
    <location>
        <begin position="2283"/>
        <end position="2293"/>
    </location>
</feature>
<dbReference type="CDD" id="cd19172">
    <property type="entry name" value="SET_SETD2"/>
    <property type="match status" value="1"/>
</dbReference>
<evidence type="ECO:0000256" key="1">
    <source>
        <dbReference type="ARBA" id="ARBA00004123"/>
    </source>
</evidence>
<evidence type="ECO:0000259" key="12">
    <source>
        <dbReference type="PROSITE" id="PS50280"/>
    </source>
</evidence>
<evidence type="ECO:0000256" key="2">
    <source>
        <dbReference type="ARBA" id="ARBA00004286"/>
    </source>
</evidence>
<dbReference type="InterPro" id="IPR044437">
    <property type="entry name" value="SETD2/Set2_SET"/>
</dbReference>
<evidence type="ECO:0000256" key="11">
    <source>
        <dbReference type="SAM" id="MobiDB-lite"/>
    </source>
</evidence>
<feature type="compositionally biased region" description="Basic residues" evidence="11">
    <location>
        <begin position="1143"/>
        <end position="1154"/>
    </location>
</feature>
<dbReference type="EMBL" id="JARKNE010000003">
    <property type="protein sequence ID" value="KAK5840382.1"/>
    <property type="molecule type" value="Genomic_DNA"/>
</dbReference>
<keyword evidence="6" id="KW-0949">S-adenosyl-L-methionine</keyword>
<feature type="compositionally biased region" description="Polar residues" evidence="11">
    <location>
        <begin position="1159"/>
        <end position="1179"/>
    </location>
</feature>
<gene>
    <name evidence="16" type="ORF">PVK06_009281</name>
</gene>
<sequence>MATTPMKNTRVKWESVKERDSRVFSEVLLRESFDKVWSNEFAALLIICLETSEMGSCGNMTFVNEPSREVAAAAAAEQHLCSESMGKLVSEQRDCVVIDSNGDCASEPGEDENSVCKRSGDIDCKVGIKGEAQIVGSGTKGLMGGECCENSVCLKKNGGEIADASCSKALVGDMCGDSVVCLENNQGELMGDSGLKELMGNANDDTVVCLKDQGESMNDSDSKELTDDRCRDCIVYSIENQGEKVDGSFPLDLRSDTYRDSTVCSIGNQGENVDGAGSKELMGDICGDAIVCLNGNQGENPDCSGPEELMGYVDNTGYSNEIQCENVDSCLNELKGDRIGDHGVGLNENQDDVDIHDSVTDVCLEKSGSSGEDGTNATKGSLGLSQDKNSASLSSGMEISTNCEDQMKGDNENVVGLMLKECMGNNQGRICLTENMGIDGHLDSENNVSRDGEMPIELNTISTSPRSSVKLDKQDDDERVNGSILQRIVEYGEKKFEEKNDAVERKGTDVLNQILLSENFKWPFELIDATGEHKSKDGTSTYCSSSEVAMKEKREVLTEVEANICNQMSFIQGSHLASTLIGIGDCRSDCPRQIDLKDGKAIVGPSLDGESGASPMIESETCGKISTSCCVETISNLQQTGDSVGSCDGHNQKDDPSSSGLSLESFTKPVETKSNDDLCIELLASRRLSDTRKNAQTVGNDISDSSGDGVTEVSEGRTDFLAYTKAETSCEIIINAKGKACNSNRDSFEQGANCLCDKSTSLSCQPVDVVDNGLSGRLDPQDLLAKDVCAAISSSSSIDCSGKRENEGKDIVKADCVLETKNCPTTSSSSRKGRQKSKSSRKTPAKRGTRNCSSTKLRRPHGSIEFLFKATRRKRSCSSKPARSSIWGLLSNIAKFIEPCPDPSCNGVQNRKPSKARGGRGSGKRSKNRAGQNRKESSGLSSTLTSCLRLKIKVGKEVAPSNVNTLVAEVVDPSVLIGTSFSNYGKETNLQYPTVANIVEDKVEAGSEMQFQSKEDQEMVKTCSDVFLTEVKLANKAVRCSENLERMSEDATDSSLISQSDAVAEASQEAIENKCMDPGTSPDSEVINTIPDAQIGLTHQEESLDTVLDISGALASPRGAKTSKGSNRGKKDNHRSPGAASTRKAKSSKSRRSREKTTGNGLVSSEALTSSSAANSSRENWIGVPKEATEMENSMDINDCCSPDVPDTKNTKHFSSSKSKRNQLSKSSRSQGANKGKSRVSDSVKSRKGNGSKRRGDESKSVSKSKVKEKCSDEEIVARGGKSPVTVGAAGNQISDDNEHLNTGNSIESANMVNVDLVPDGVMEQHTQPDNAWVRCDDCHKWRRIPVSLVKSIDEAYHWVCGDNVDKAFADCSIPQEKSNADINAELGISDAEEDGCDGFNYKELDKGFETKRMTVSPPSHFWRIDSNQFLHRGRKTQTIDEIMVCQCKRPPDGKLGCGDECLNRMLNIECVQGTCPCRDLCSNQQFQNRKYAMMKWDRFGKKGFGLRMLENISAGHFLIEYVGEVLDMQAYEARQKEYASRGQRHFYFMTLNGSEVIDAYVKGNLGRFINHSCDPNCRTEKWMVNGEICIGLFALRDIKKGEEVTFDYNYVRVFGAAAKKCHCGSPHCRGYIGGDPLSAEVIVHDDSDEESPEPTMLEDGETWTGFKYVISRSSSSDGAAMQSVESVITDGVLKPENMPEAEDSVNRSASATSELKTVETEGLKGNLQLAIQPEEALPVTIASESVQPDGTEEQKAMNKTSCSIQKLDASQDMSDNRLSSDVIDANKKSKSDAAEDKQVSAKSRPLMKTSRSSSSIKKGKISSNSLSGNKFQTTSNKFQVSTVKPRKFSENSSTCRFEAVEEKLNELLDSEGGITKRKDASKGYLKLLLLTATSGDSGSGEAIQSNRELSMILDALLKTKSGHVLTDIINKNGLQMLHNIMKKYRKDFKKIPILRKLLKVLEYLAGRGILTQEHINGGPHCAGRESFRESILSFTEHDDKQVHQIARNFRDKWIRKPVRKLGYRDKDEGRMEFFRGLDCNRVSASHNHWRDQAIRSTEAINCIMQSVVGSTSADTSTREGGSSSSVCVSQTNSTRIRKRKSRWDQPADTDKIDSQSPKKLECSSLSALGQATPDQIEKMNSGDNKCQDSFSKGEAINIENGNQSFQQDAPPGFSSPLNASLVSSTLSSTATGFPTPKVGQLKCPDVVIAHPQKRFISRLPVSYGIPLPILQQTGLPEGESLESWAIAPGIPFHPFPPLPPCPPDKKDTQPVSAALSTGINTDSKEGLQESRRPSTSCPDESVASTAGGNHPDSDIPGTDIQQTLKRTRESSYDLGRKYFRQQKRKGSPWDKSESLGNNHTGEMCCIDVGNINNEPRNSYYSDDINR</sequence>
<dbReference type="SUPFAM" id="SSF82199">
    <property type="entry name" value="SET domain"/>
    <property type="match status" value="1"/>
</dbReference>
<keyword evidence="3" id="KW-0158">Chromosome</keyword>
<keyword evidence="4" id="KW-0489">Methyltransferase</keyword>
<feature type="region of interest" description="Disordered" evidence="11">
    <location>
        <begin position="1115"/>
        <end position="1181"/>
    </location>
</feature>
<evidence type="ECO:0000256" key="6">
    <source>
        <dbReference type="ARBA" id="ARBA00022691"/>
    </source>
</evidence>
<evidence type="ECO:0000256" key="3">
    <source>
        <dbReference type="ARBA" id="ARBA00022454"/>
    </source>
</evidence>
<feature type="compositionally biased region" description="Polar residues" evidence="11">
    <location>
        <begin position="1707"/>
        <end position="1716"/>
    </location>
</feature>
<feature type="compositionally biased region" description="Low complexity" evidence="11">
    <location>
        <begin position="1811"/>
        <end position="1829"/>
    </location>
</feature>
<feature type="compositionally biased region" description="Basic and acidic residues" evidence="11">
    <location>
        <begin position="1254"/>
        <end position="1277"/>
    </location>
</feature>
<feature type="region of interest" description="Disordered" evidence="11">
    <location>
        <begin position="642"/>
        <end position="667"/>
    </location>
</feature>
<feature type="region of interest" description="Disordered" evidence="11">
    <location>
        <begin position="364"/>
        <end position="394"/>
    </location>
</feature>
<evidence type="ECO:0000256" key="8">
    <source>
        <dbReference type="ARBA" id="ARBA00022771"/>
    </source>
</evidence>
<protein>
    <recommendedName>
        <fullName evidence="18">Histone-lysine N-methyltransferase ASHH2-like</fullName>
    </recommendedName>
</protein>
<organism evidence="16 17">
    <name type="scientific">Gossypium arboreum</name>
    <name type="common">Tree cotton</name>
    <name type="synonym">Gossypium nanking</name>
    <dbReference type="NCBI Taxonomy" id="29729"/>
    <lineage>
        <taxon>Eukaryota</taxon>
        <taxon>Viridiplantae</taxon>
        <taxon>Streptophyta</taxon>
        <taxon>Embryophyta</taxon>
        <taxon>Tracheophyta</taxon>
        <taxon>Spermatophyta</taxon>
        <taxon>Magnoliopsida</taxon>
        <taxon>eudicotyledons</taxon>
        <taxon>Gunneridae</taxon>
        <taxon>Pentapetalae</taxon>
        <taxon>rosids</taxon>
        <taxon>malvids</taxon>
        <taxon>Malvales</taxon>
        <taxon>Malvaceae</taxon>
        <taxon>Malvoideae</taxon>
        <taxon>Gossypium</taxon>
    </lineage>
</organism>
<feature type="compositionally biased region" description="Basic and acidic residues" evidence="11">
    <location>
        <begin position="2327"/>
        <end position="2337"/>
    </location>
</feature>
<dbReference type="InterPro" id="IPR006560">
    <property type="entry name" value="AWS_dom"/>
</dbReference>
<reference evidence="16 17" key="1">
    <citation type="submission" date="2023-03" db="EMBL/GenBank/DDBJ databases">
        <title>WGS of Gossypium arboreum.</title>
        <authorList>
            <person name="Yu D."/>
        </authorList>
    </citation>
    <scope>NUCLEOTIDE SEQUENCE [LARGE SCALE GENOMIC DNA]</scope>
    <source>
        <tissue evidence="16">Leaf</tissue>
    </source>
</reference>
<evidence type="ECO:0000256" key="9">
    <source>
        <dbReference type="ARBA" id="ARBA00022833"/>
    </source>
</evidence>
<feature type="domain" description="Post-SET" evidence="13">
    <location>
        <begin position="1618"/>
        <end position="1634"/>
    </location>
</feature>
<keyword evidence="10" id="KW-0539">Nucleus</keyword>
<evidence type="ECO:0000256" key="7">
    <source>
        <dbReference type="ARBA" id="ARBA00022723"/>
    </source>
</evidence>
<dbReference type="Gene3D" id="2.170.270.10">
    <property type="entry name" value="SET domain"/>
    <property type="match status" value="1"/>
</dbReference>
<keyword evidence="8" id="KW-0863">Zinc-finger</keyword>
<dbReference type="PROSITE" id="PS51215">
    <property type="entry name" value="AWS"/>
    <property type="match status" value="1"/>
</dbReference>
<dbReference type="Pfam" id="PF17907">
    <property type="entry name" value="AWS"/>
    <property type="match status" value="1"/>
</dbReference>
<dbReference type="InterPro" id="IPR011124">
    <property type="entry name" value="Znf_CW"/>
</dbReference>
<dbReference type="SMART" id="SM00508">
    <property type="entry name" value="PostSET"/>
    <property type="match status" value="1"/>
</dbReference>
<proteinExistence type="predicted"/>
<evidence type="ECO:0000259" key="13">
    <source>
        <dbReference type="PROSITE" id="PS50868"/>
    </source>
</evidence>
<dbReference type="PANTHER" id="PTHR22884">
    <property type="entry name" value="SET DOMAIN PROTEINS"/>
    <property type="match status" value="1"/>
</dbReference>
<dbReference type="PROSITE" id="PS50280">
    <property type="entry name" value="SET"/>
    <property type="match status" value="1"/>
</dbReference>
<dbReference type="PROSITE" id="PS50868">
    <property type="entry name" value="POST_SET"/>
    <property type="match status" value="1"/>
</dbReference>
<comment type="subcellular location">
    <subcellularLocation>
        <location evidence="2">Chromosome</location>
    </subcellularLocation>
    <subcellularLocation>
        <location evidence="1">Nucleus</location>
    </subcellularLocation>
</comment>
<dbReference type="Proteomes" id="UP001358586">
    <property type="component" value="Chromosome 3"/>
</dbReference>
<dbReference type="InterPro" id="IPR003616">
    <property type="entry name" value="Post-SET_dom"/>
</dbReference>
<feature type="compositionally biased region" description="Polar residues" evidence="11">
    <location>
        <begin position="1224"/>
        <end position="1233"/>
    </location>
</feature>
<feature type="region of interest" description="Disordered" evidence="11">
    <location>
        <begin position="2256"/>
        <end position="2360"/>
    </location>
</feature>
<feature type="domain" description="AWS" evidence="15">
    <location>
        <begin position="1441"/>
        <end position="1491"/>
    </location>
</feature>
<dbReference type="Pfam" id="PF07496">
    <property type="entry name" value="zf-CW"/>
    <property type="match status" value="1"/>
</dbReference>
<evidence type="ECO:0000256" key="5">
    <source>
        <dbReference type="ARBA" id="ARBA00022679"/>
    </source>
</evidence>
<feature type="compositionally biased region" description="Basic residues" evidence="11">
    <location>
        <begin position="912"/>
        <end position="928"/>
    </location>
</feature>
<feature type="region of interest" description="Disordered" evidence="11">
    <location>
        <begin position="2073"/>
        <end position="2126"/>
    </location>
</feature>
<dbReference type="SMART" id="SM00317">
    <property type="entry name" value="SET"/>
    <property type="match status" value="1"/>
</dbReference>
<dbReference type="Gene3D" id="3.30.40.100">
    <property type="match status" value="1"/>
</dbReference>
<feature type="compositionally biased region" description="Basic residues" evidence="11">
    <location>
        <begin position="2338"/>
        <end position="2347"/>
    </location>
</feature>
<dbReference type="SMART" id="SM00570">
    <property type="entry name" value="AWS"/>
    <property type="match status" value="1"/>
</dbReference>
<feature type="region of interest" description="Disordered" evidence="11">
    <location>
        <begin position="823"/>
        <end position="857"/>
    </location>
</feature>
<feature type="compositionally biased region" description="Basic and acidic residues" evidence="11">
    <location>
        <begin position="1785"/>
        <end position="1800"/>
    </location>
</feature>
<evidence type="ECO:0000259" key="14">
    <source>
        <dbReference type="PROSITE" id="PS51050"/>
    </source>
</evidence>
<name>A0ABR0QNF3_GOSAR</name>
<evidence type="ECO:0000256" key="10">
    <source>
        <dbReference type="ARBA" id="ARBA00023242"/>
    </source>
</evidence>
<evidence type="ECO:0000313" key="17">
    <source>
        <dbReference type="Proteomes" id="UP001358586"/>
    </source>
</evidence>
<feature type="domain" description="SET" evidence="12">
    <location>
        <begin position="1485"/>
        <end position="1610"/>
    </location>
</feature>
<feature type="region of interest" description="Disordered" evidence="11">
    <location>
        <begin position="1768"/>
        <end position="1829"/>
    </location>
</feature>
<feature type="compositionally biased region" description="Polar residues" evidence="11">
    <location>
        <begin position="2294"/>
        <end position="2308"/>
    </location>
</feature>
<keyword evidence="7" id="KW-0479">Metal-binding</keyword>
<feature type="domain" description="CW-type" evidence="14">
    <location>
        <begin position="1327"/>
        <end position="1380"/>
    </location>
</feature>
<evidence type="ECO:0000259" key="15">
    <source>
        <dbReference type="PROSITE" id="PS51215"/>
    </source>
</evidence>
<feature type="compositionally biased region" description="Polar residues" evidence="11">
    <location>
        <begin position="367"/>
        <end position="394"/>
    </location>
</feature>
<evidence type="ECO:0008006" key="18">
    <source>
        <dbReference type="Google" id="ProtNLM"/>
    </source>
</evidence>
<evidence type="ECO:0000313" key="16">
    <source>
        <dbReference type="EMBL" id="KAK5840382.1"/>
    </source>
</evidence>
<feature type="compositionally biased region" description="Basic and acidic residues" evidence="11">
    <location>
        <begin position="2103"/>
        <end position="2122"/>
    </location>
</feature>
<dbReference type="InterPro" id="IPR050777">
    <property type="entry name" value="SET2_Histone-Lys_MeTrsfase"/>
</dbReference>